<organism evidence="1">
    <name type="scientific">Moorella thermoacetica Y72</name>
    <dbReference type="NCBI Taxonomy" id="1325331"/>
    <lineage>
        <taxon>Bacteria</taxon>
        <taxon>Bacillati</taxon>
        <taxon>Bacillota</taxon>
        <taxon>Clostridia</taxon>
        <taxon>Neomoorellales</taxon>
        <taxon>Neomoorellaceae</taxon>
        <taxon>Neomoorella</taxon>
    </lineage>
</organism>
<protein>
    <submittedName>
        <fullName evidence="1">Uncharacterized protein</fullName>
    </submittedName>
</protein>
<dbReference type="Proteomes" id="UP000063718">
    <property type="component" value="Unassembled WGS sequence"/>
</dbReference>
<name>A0A0S6UEI1_NEOTH</name>
<proteinExistence type="predicted"/>
<accession>A0A0S6UEI1</accession>
<dbReference type="EMBL" id="DF238840">
    <property type="protein sequence ID" value="GAF26605.1"/>
    <property type="molecule type" value="Genomic_DNA"/>
</dbReference>
<gene>
    <name evidence="1" type="ORF">MTY_1945</name>
</gene>
<dbReference type="AlphaFoldDB" id="A0A0S6UEI1"/>
<sequence>MMGPEPMTIIFFNPGFIGTFFLPFQFPVALSTGYCEQVSL</sequence>
<reference evidence="1" key="1">
    <citation type="journal article" date="2014" name="Gene">
        <title>Genome-guided analysis of transformation efficiency and carbon dioxide assimilation by Moorella thermoacetica Y72.</title>
        <authorList>
            <person name="Tsukahara K."/>
            <person name="Kita A."/>
            <person name="Nakashimada Y."/>
            <person name="Hoshino T."/>
            <person name="Murakami K."/>
        </authorList>
    </citation>
    <scope>NUCLEOTIDE SEQUENCE [LARGE SCALE GENOMIC DNA]</scope>
    <source>
        <strain evidence="1">Y72</strain>
    </source>
</reference>
<evidence type="ECO:0000313" key="1">
    <source>
        <dbReference type="EMBL" id="GAF26605.1"/>
    </source>
</evidence>